<dbReference type="PANTHER" id="PTHR43022">
    <property type="entry name" value="PROTEIN SMF"/>
    <property type="match status" value="1"/>
</dbReference>
<evidence type="ECO:0000256" key="2">
    <source>
        <dbReference type="SAM" id="MobiDB-lite"/>
    </source>
</evidence>
<feature type="region of interest" description="Disordered" evidence="2">
    <location>
        <begin position="317"/>
        <end position="345"/>
    </location>
</feature>
<name>A0A2A9CZ87_9MICO</name>
<dbReference type="InterPro" id="IPR057666">
    <property type="entry name" value="DrpA_SLOG"/>
</dbReference>
<reference evidence="5 6" key="1">
    <citation type="submission" date="2017-10" db="EMBL/GenBank/DDBJ databases">
        <title>Sequencing the genomes of 1000 actinobacteria strains.</title>
        <authorList>
            <person name="Klenk H.-P."/>
        </authorList>
    </citation>
    <scope>NUCLEOTIDE SEQUENCE [LARGE SCALE GENOMIC DNA]</scope>
    <source>
        <strain evidence="5 6">DSM 21801</strain>
    </source>
</reference>
<dbReference type="GO" id="GO:0009294">
    <property type="term" value="P:DNA-mediated transformation"/>
    <property type="evidence" value="ECO:0007669"/>
    <property type="project" value="InterPro"/>
</dbReference>
<evidence type="ECO:0000259" key="4">
    <source>
        <dbReference type="Pfam" id="PF17782"/>
    </source>
</evidence>
<comment type="caution">
    <text evidence="5">The sequence shown here is derived from an EMBL/GenBank/DDBJ whole genome shotgun (WGS) entry which is preliminary data.</text>
</comment>
<dbReference type="InterPro" id="IPR036388">
    <property type="entry name" value="WH-like_DNA-bd_sf"/>
</dbReference>
<sequence length="419" mass="43733">MSEPVRSAVRGWDPEDPRHAAVAWGRMAEPGDLAAATLVADRGHVAALRWVLGGAGGNLEPPCEPWDPRVWHRARERWAPRLEVVRPERELAVVERLGGTVLTRQDPRWPRALADLGLGEPHCLWVRGDPDLPRRCRSGGVAIVGARASTAYGAHVASEFAAGVVAAGGVVVSGGAYGIDAVAHQAALARGGDTLAVMAGGLDRLYPAGNAELLDRVTREGAVVAELGPGSSPTRARFLTRNRLIAALAAACVVVEAGWRSGTLSTAGHAARLLRPVGAVPGPVTSAASAGCHRLLRDQAAICVTDVPEVMSLVESADATRPEAREQVSVSTVEPGAPQGDQVGPPPGLAARELAVWEALPARGSATPDALIRASGLAPREVNAALGRLELGGHLERDGARLRRSRRPRRSSAHGPVVD</sequence>
<organism evidence="5 6">
    <name type="scientific">Serinibacter salmoneus</name>
    <dbReference type="NCBI Taxonomy" id="556530"/>
    <lineage>
        <taxon>Bacteria</taxon>
        <taxon>Bacillati</taxon>
        <taxon>Actinomycetota</taxon>
        <taxon>Actinomycetes</taxon>
        <taxon>Micrococcales</taxon>
        <taxon>Beutenbergiaceae</taxon>
        <taxon>Serinibacter</taxon>
    </lineage>
</organism>
<dbReference type="Pfam" id="PF17782">
    <property type="entry name" value="WHD_DprA"/>
    <property type="match status" value="1"/>
</dbReference>
<dbReference type="Proteomes" id="UP000224915">
    <property type="component" value="Unassembled WGS sequence"/>
</dbReference>
<evidence type="ECO:0000313" key="6">
    <source>
        <dbReference type="Proteomes" id="UP000224915"/>
    </source>
</evidence>
<dbReference type="OrthoDB" id="9785707at2"/>
<evidence type="ECO:0000256" key="1">
    <source>
        <dbReference type="ARBA" id="ARBA00006525"/>
    </source>
</evidence>
<dbReference type="RefSeq" id="WP_098468454.1">
    <property type="nucleotide sequence ID" value="NZ_PDJD01000001.1"/>
</dbReference>
<feature type="domain" description="Smf/DprA SLOG" evidence="3">
    <location>
        <begin position="101"/>
        <end position="312"/>
    </location>
</feature>
<dbReference type="Gene3D" id="3.40.50.450">
    <property type="match status" value="1"/>
</dbReference>
<dbReference type="NCBIfam" id="TIGR00732">
    <property type="entry name" value="dprA"/>
    <property type="match status" value="1"/>
</dbReference>
<dbReference type="PANTHER" id="PTHR43022:SF1">
    <property type="entry name" value="PROTEIN SMF"/>
    <property type="match status" value="1"/>
</dbReference>
<feature type="region of interest" description="Disordered" evidence="2">
    <location>
        <begin position="393"/>
        <end position="419"/>
    </location>
</feature>
<proteinExistence type="inferred from homology"/>
<dbReference type="Pfam" id="PF02481">
    <property type="entry name" value="DNA_processg_A"/>
    <property type="match status" value="1"/>
</dbReference>
<protein>
    <submittedName>
        <fullName evidence="5">DNA protecting protein DprA</fullName>
    </submittedName>
</protein>
<dbReference type="SUPFAM" id="SSF102405">
    <property type="entry name" value="MCP/YpsA-like"/>
    <property type="match status" value="1"/>
</dbReference>
<accession>A0A2A9CZ87</accession>
<keyword evidence="6" id="KW-1185">Reference proteome</keyword>
<dbReference type="InterPro" id="IPR003488">
    <property type="entry name" value="DprA"/>
</dbReference>
<dbReference type="EMBL" id="PDJD01000001">
    <property type="protein sequence ID" value="PFG19315.1"/>
    <property type="molecule type" value="Genomic_DNA"/>
</dbReference>
<feature type="domain" description="DprA winged helix" evidence="4">
    <location>
        <begin position="345"/>
        <end position="397"/>
    </location>
</feature>
<gene>
    <name evidence="5" type="ORF">ATL40_0874</name>
</gene>
<evidence type="ECO:0000313" key="5">
    <source>
        <dbReference type="EMBL" id="PFG19315.1"/>
    </source>
</evidence>
<dbReference type="AlphaFoldDB" id="A0A2A9CZ87"/>
<evidence type="ECO:0000259" key="3">
    <source>
        <dbReference type="Pfam" id="PF02481"/>
    </source>
</evidence>
<comment type="similarity">
    <text evidence="1">Belongs to the DprA/Smf family.</text>
</comment>
<dbReference type="Gene3D" id="1.10.10.10">
    <property type="entry name" value="Winged helix-like DNA-binding domain superfamily/Winged helix DNA-binding domain"/>
    <property type="match status" value="1"/>
</dbReference>
<feature type="compositionally biased region" description="Basic residues" evidence="2">
    <location>
        <begin position="402"/>
        <end position="412"/>
    </location>
</feature>
<dbReference type="InterPro" id="IPR041614">
    <property type="entry name" value="DprA_WH"/>
</dbReference>